<proteinExistence type="predicted"/>
<feature type="region of interest" description="Disordered" evidence="1">
    <location>
        <begin position="235"/>
        <end position="290"/>
    </location>
</feature>
<name>A0AAJ7T592_PETMA</name>
<feature type="compositionally biased region" description="Acidic residues" evidence="1">
    <location>
        <begin position="256"/>
        <end position="268"/>
    </location>
</feature>
<dbReference type="Pfam" id="PF02995">
    <property type="entry name" value="DUF229"/>
    <property type="match status" value="2"/>
</dbReference>
<dbReference type="InterPro" id="IPR004245">
    <property type="entry name" value="DUF229"/>
</dbReference>
<accession>A0AAJ7T592</accession>
<protein>
    <submittedName>
        <fullName evidence="3">Uncharacterized protein LOC116943005 isoform X1</fullName>
    </submittedName>
</protein>
<organism evidence="2 3">
    <name type="scientific">Petromyzon marinus</name>
    <name type="common">Sea lamprey</name>
    <dbReference type="NCBI Taxonomy" id="7757"/>
    <lineage>
        <taxon>Eukaryota</taxon>
        <taxon>Metazoa</taxon>
        <taxon>Chordata</taxon>
        <taxon>Craniata</taxon>
        <taxon>Vertebrata</taxon>
        <taxon>Cyclostomata</taxon>
        <taxon>Hyperoartia</taxon>
        <taxon>Petromyzontiformes</taxon>
        <taxon>Petromyzontidae</taxon>
        <taxon>Petromyzon</taxon>
    </lineage>
</organism>
<feature type="region of interest" description="Disordered" evidence="1">
    <location>
        <begin position="41"/>
        <end position="65"/>
    </location>
</feature>
<evidence type="ECO:0000313" key="3">
    <source>
        <dbReference type="RefSeq" id="XP_032811480.1"/>
    </source>
</evidence>
<feature type="compositionally biased region" description="Polar residues" evidence="1">
    <location>
        <begin position="41"/>
        <end position="52"/>
    </location>
</feature>
<keyword evidence="2" id="KW-1185">Reference proteome</keyword>
<dbReference type="Proteomes" id="UP001318040">
    <property type="component" value="Chromosome 16"/>
</dbReference>
<evidence type="ECO:0000256" key="1">
    <source>
        <dbReference type="SAM" id="MobiDB-lite"/>
    </source>
</evidence>
<dbReference type="GO" id="GO:0005615">
    <property type="term" value="C:extracellular space"/>
    <property type="evidence" value="ECO:0007669"/>
    <property type="project" value="TreeGrafter"/>
</dbReference>
<gene>
    <name evidence="3" type="primary">LOC116943005</name>
</gene>
<dbReference type="PANTHER" id="PTHR10974">
    <property type="entry name" value="FI08016P-RELATED"/>
    <property type="match status" value="1"/>
</dbReference>
<evidence type="ECO:0000313" key="2">
    <source>
        <dbReference type="Proteomes" id="UP001318040"/>
    </source>
</evidence>
<dbReference type="AlphaFoldDB" id="A0AAJ7T592"/>
<dbReference type="KEGG" id="pmrn:116943005"/>
<dbReference type="PANTHER" id="PTHR10974:SF39">
    <property type="entry name" value="E2F TRANSCRIPTION FACTOR CC-MB DOMAIN-CONTAINING PROTEIN"/>
    <property type="match status" value="1"/>
</dbReference>
<dbReference type="RefSeq" id="XP_032811480.1">
    <property type="nucleotide sequence ID" value="XM_032955589.1"/>
</dbReference>
<reference evidence="3" key="1">
    <citation type="submission" date="2025-08" db="UniProtKB">
        <authorList>
            <consortium name="RefSeq"/>
        </authorList>
    </citation>
    <scope>IDENTIFICATION</scope>
    <source>
        <tissue evidence="3">Sperm</tissue>
    </source>
</reference>
<sequence>MLSAWLCVRPGRTWRLCLALAVLGAALQVVYVWLALPAQTPSVRPGSQSPAASLNPRGPRMETPGMGAPWRMDTAPASHARTAEWQHCGELGIGGPDPLESPWPQARCRPRETTPEVCEVLRELFNNKTPASCHHQRRRDICELHNASSTSPHVVCADGLCSRSTPVSLGLYREAAAAYRWLDFEVATQVAAFINADLLPRGHGAPHPGFCLLRCVTARDRRQITQLLILPPALRRAPRKTADNEDQEDKGKEEKDAEGESDSEEEAVAGESVNNTDAGERLTESGDVPGRPPAVISVNVLLLDSVSRHHFYRSLPKTVAEFRRLNEHGFKRGGRVLDFQLLQGIKSRTQESLQALLAGDVNEAAGADATVRSERVFRHYKWRGYETLYLEDMCWLWDWGLVRELGVRPPGPDTVRRRRRRFRKALTRAGIDRVDVSYSSCVVLAENGVRDVFHGPDAVCFNGLHHHAYLLRYVTYFVASFAALGRPALSFTILDTAHEDTGLRLQGLDADLAEHVRFLARPDSTTFSLILADHGNTYGRLEESLPAQAWLETFQPAFFAVVPDAVAQELGADAMRALGVNQRRLVSLLDVHQTLRALAEHPSVPADAGDLRLQQRHGINRDGLLSAVPAGRTCEDVPRIQPNVCICRSDQGPQHNDSYFAMFAEVALMRMNEILFAQQQQVDPWSPGQTVPGLCQRLVALWFDNVQTEQGSASEVDVSGDSNSLTDAMVRMDIYVRPGLSNGLPVTSHEKFAVSVWLTPGGGAAVRYERLTPFSRYAQCAHPRVDPRLCVCDSHRHDPSHFPKPSLAAAAAASLELMAEDMLSAHTERTACAGGGCLCLFKRQRVSGVALEVVNACKLPYALSLSVEVQNLVVVAAEAGVALTTEPRASGQVPVPPGAVRTLLVAVQGDRDRSWQYKYNISYVALGAT</sequence>